<dbReference type="InterPro" id="IPR024775">
    <property type="entry name" value="DinB-like"/>
</dbReference>
<feature type="region of interest" description="Disordered" evidence="4">
    <location>
        <begin position="102"/>
        <end position="123"/>
    </location>
</feature>
<keyword evidence="2" id="KW-0238">DNA-binding</keyword>
<dbReference type="AlphaFoldDB" id="A0A9D2J2N6"/>
<evidence type="ECO:0000256" key="3">
    <source>
        <dbReference type="ARBA" id="ARBA00023163"/>
    </source>
</evidence>
<feature type="domain" description="HTH araC/xylS-type" evidence="5">
    <location>
        <begin position="7"/>
        <end position="105"/>
    </location>
</feature>
<evidence type="ECO:0000256" key="2">
    <source>
        <dbReference type="ARBA" id="ARBA00023125"/>
    </source>
</evidence>
<dbReference type="GO" id="GO:0003700">
    <property type="term" value="F:DNA-binding transcription factor activity"/>
    <property type="evidence" value="ECO:0007669"/>
    <property type="project" value="InterPro"/>
</dbReference>
<evidence type="ECO:0000259" key="5">
    <source>
        <dbReference type="PROSITE" id="PS01124"/>
    </source>
</evidence>
<dbReference type="Proteomes" id="UP000824037">
    <property type="component" value="Unassembled WGS sequence"/>
</dbReference>
<gene>
    <name evidence="6" type="ORF">H9815_01455</name>
</gene>
<evidence type="ECO:0000313" key="7">
    <source>
        <dbReference type="Proteomes" id="UP000824037"/>
    </source>
</evidence>
<dbReference type="PROSITE" id="PS01124">
    <property type="entry name" value="HTH_ARAC_FAMILY_2"/>
    <property type="match status" value="1"/>
</dbReference>
<dbReference type="Gene3D" id="1.20.120.450">
    <property type="entry name" value="dinb family like domain"/>
    <property type="match status" value="1"/>
</dbReference>
<dbReference type="InterPro" id="IPR034660">
    <property type="entry name" value="DinB/YfiT-like"/>
</dbReference>
<feature type="compositionally biased region" description="Low complexity" evidence="4">
    <location>
        <begin position="102"/>
        <end position="112"/>
    </location>
</feature>
<keyword evidence="1" id="KW-0805">Transcription regulation</keyword>
<reference evidence="6" key="1">
    <citation type="journal article" date="2021" name="PeerJ">
        <title>Extensive microbial diversity within the chicken gut microbiome revealed by metagenomics and culture.</title>
        <authorList>
            <person name="Gilroy R."/>
            <person name="Ravi A."/>
            <person name="Getino M."/>
            <person name="Pursley I."/>
            <person name="Horton D.L."/>
            <person name="Alikhan N.F."/>
            <person name="Baker D."/>
            <person name="Gharbi K."/>
            <person name="Hall N."/>
            <person name="Watson M."/>
            <person name="Adriaenssens E.M."/>
            <person name="Foster-Nyarko E."/>
            <person name="Jarju S."/>
            <person name="Secka A."/>
            <person name="Antonio M."/>
            <person name="Oren A."/>
            <person name="Chaudhuri R.R."/>
            <person name="La Ragione R."/>
            <person name="Hildebrand F."/>
            <person name="Pallen M.J."/>
        </authorList>
    </citation>
    <scope>NUCLEOTIDE SEQUENCE</scope>
    <source>
        <strain evidence="6">ChiGjej4B4-7305</strain>
    </source>
</reference>
<dbReference type="InterPro" id="IPR018060">
    <property type="entry name" value="HTH_AraC"/>
</dbReference>
<dbReference type="Pfam" id="PF12833">
    <property type="entry name" value="HTH_18"/>
    <property type="match status" value="1"/>
</dbReference>
<sequence length="330" mass="36954">MTGRGRDRLRELLDAVLADEHEELGAMATSAFATPWHFSRQLRRSAGEPPVALRRRVILERAAWQLRQGTSVTDAAFGAGYESVEGFSRAFARSYGYPPSSVAGPGASGSAGLDRARAPESSHAHWLPAPNGIHFHPPMHLWVSEHDEVPPNMQLVAQLVQHDVDDTTALVRRAAELTEPDYRKVRLPGFHVLEWDGPEESIAAVLEHQVWAKEVWLAAIEGRDFPSRGHDDPRSLLARQEHIGPRWADTVREIDRQGSWGDRLIDALCEPPESFVLAHVVTHVITFAAHRRQLARQLLRQAGLTVDHGDPIDWLRENRTTTATEQENNR</sequence>
<comment type="caution">
    <text evidence="6">The sequence shown here is derived from an EMBL/GenBank/DDBJ whole genome shotgun (WGS) entry which is preliminary data.</text>
</comment>
<feature type="compositionally biased region" description="Basic and acidic residues" evidence="4">
    <location>
        <begin position="114"/>
        <end position="123"/>
    </location>
</feature>
<dbReference type="PANTHER" id="PTHR46796">
    <property type="entry name" value="HTH-TYPE TRANSCRIPTIONAL ACTIVATOR RHAS-RELATED"/>
    <property type="match status" value="1"/>
</dbReference>
<dbReference type="SUPFAM" id="SSF46689">
    <property type="entry name" value="Homeodomain-like"/>
    <property type="match status" value="1"/>
</dbReference>
<dbReference type="Pfam" id="PF12867">
    <property type="entry name" value="DinB_2"/>
    <property type="match status" value="1"/>
</dbReference>
<evidence type="ECO:0000256" key="4">
    <source>
        <dbReference type="SAM" id="MobiDB-lite"/>
    </source>
</evidence>
<keyword evidence="3" id="KW-0804">Transcription</keyword>
<evidence type="ECO:0000256" key="1">
    <source>
        <dbReference type="ARBA" id="ARBA00023015"/>
    </source>
</evidence>
<evidence type="ECO:0000313" key="6">
    <source>
        <dbReference type="EMBL" id="HIZ34416.1"/>
    </source>
</evidence>
<dbReference type="GO" id="GO:0043565">
    <property type="term" value="F:sequence-specific DNA binding"/>
    <property type="evidence" value="ECO:0007669"/>
    <property type="project" value="InterPro"/>
</dbReference>
<protein>
    <submittedName>
        <fullName evidence="6">Helix-turn-helix domain-containing protein</fullName>
    </submittedName>
</protein>
<dbReference type="EMBL" id="DXBY01000028">
    <property type="protein sequence ID" value="HIZ34416.1"/>
    <property type="molecule type" value="Genomic_DNA"/>
</dbReference>
<dbReference type="SMART" id="SM00342">
    <property type="entry name" value="HTH_ARAC"/>
    <property type="match status" value="1"/>
</dbReference>
<dbReference type="InterPro" id="IPR009057">
    <property type="entry name" value="Homeodomain-like_sf"/>
</dbReference>
<organism evidence="6 7">
    <name type="scientific">Candidatus Ruania gallistercoris</name>
    <dbReference type="NCBI Taxonomy" id="2838746"/>
    <lineage>
        <taxon>Bacteria</taxon>
        <taxon>Bacillati</taxon>
        <taxon>Actinomycetota</taxon>
        <taxon>Actinomycetes</taxon>
        <taxon>Micrococcales</taxon>
        <taxon>Ruaniaceae</taxon>
        <taxon>Ruania</taxon>
    </lineage>
</organism>
<dbReference type="InterPro" id="IPR050204">
    <property type="entry name" value="AraC_XylS_family_regulators"/>
</dbReference>
<accession>A0A9D2J2N6</accession>
<name>A0A9D2J2N6_9MICO</name>
<reference evidence="6" key="2">
    <citation type="submission" date="2021-04" db="EMBL/GenBank/DDBJ databases">
        <authorList>
            <person name="Gilroy R."/>
        </authorList>
    </citation>
    <scope>NUCLEOTIDE SEQUENCE</scope>
    <source>
        <strain evidence="6">ChiGjej4B4-7305</strain>
    </source>
</reference>
<proteinExistence type="predicted"/>
<dbReference type="PANTHER" id="PTHR46796:SF2">
    <property type="entry name" value="TRANSCRIPTIONAL REGULATORY PROTEIN"/>
    <property type="match status" value="1"/>
</dbReference>
<dbReference type="Gene3D" id="1.10.10.60">
    <property type="entry name" value="Homeodomain-like"/>
    <property type="match status" value="1"/>
</dbReference>